<keyword evidence="2" id="KW-1185">Reference proteome</keyword>
<sequence>MGPAYKVWVFHGEDPLTHLPLENDNEDMANTYRMYRDVYFDDGNDMNVDNTSERKEEEFRSTLKDVEVPLYPGCMKYTKISALVVLYKHKAMHNLSDIGFEELLKLINDMLPPNSTLAKRCIWRSLST</sequence>
<comment type="caution">
    <text evidence="1">The sequence shown here is derived from an EMBL/GenBank/DDBJ whole genome shotgun (WGS) entry which is preliminary data.</text>
</comment>
<name>A0A2P5AM47_PARAD</name>
<organism evidence="1 2">
    <name type="scientific">Parasponia andersonii</name>
    <name type="common">Sponia andersonii</name>
    <dbReference type="NCBI Taxonomy" id="3476"/>
    <lineage>
        <taxon>Eukaryota</taxon>
        <taxon>Viridiplantae</taxon>
        <taxon>Streptophyta</taxon>
        <taxon>Embryophyta</taxon>
        <taxon>Tracheophyta</taxon>
        <taxon>Spermatophyta</taxon>
        <taxon>Magnoliopsida</taxon>
        <taxon>eudicotyledons</taxon>
        <taxon>Gunneridae</taxon>
        <taxon>Pentapetalae</taxon>
        <taxon>rosids</taxon>
        <taxon>fabids</taxon>
        <taxon>Rosales</taxon>
        <taxon>Cannabaceae</taxon>
        <taxon>Parasponia</taxon>
    </lineage>
</organism>
<dbReference type="EMBL" id="JXTB01000522">
    <property type="protein sequence ID" value="PON37638.1"/>
    <property type="molecule type" value="Genomic_DNA"/>
</dbReference>
<evidence type="ECO:0000313" key="2">
    <source>
        <dbReference type="Proteomes" id="UP000237105"/>
    </source>
</evidence>
<evidence type="ECO:0000313" key="1">
    <source>
        <dbReference type="EMBL" id="PON37638.1"/>
    </source>
</evidence>
<accession>A0A2P5AM47</accession>
<dbReference type="AlphaFoldDB" id="A0A2P5AM47"/>
<gene>
    <name evidence="1" type="ORF">PanWU01x14_318620</name>
</gene>
<dbReference type="Proteomes" id="UP000237105">
    <property type="component" value="Unassembled WGS sequence"/>
</dbReference>
<reference evidence="2" key="1">
    <citation type="submission" date="2016-06" db="EMBL/GenBank/DDBJ databases">
        <title>Parallel loss of symbiosis genes in relatives of nitrogen-fixing non-legume Parasponia.</title>
        <authorList>
            <person name="Van Velzen R."/>
            <person name="Holmer R."/>
            <person name="Bu F."/>
            <person name="Rutten L."/>
            <person name="Van Zeijl A."/>
            <person name="Liu W."/>
            <person name="Santuari L."/>
            <person name="Cao Q."/>
            <person name="Sharma T."/>
            <person name="Shen D."/>
            <person name="Roswanjaya Y."/>
            <person name="Wardhani T."/>
            <person name="Kalhor M.S."/>
            <person name="Jansen J."/>
            <person name="Van den Hoogen J."/>
            <person name="Gungor B."/>
            <person name="Hartog M."/>
            <person name="Hontelez J."/>
            <person name="Verver J."/>
            <person name="Yang W.-C."/>
            <person name="Schijlen E."/>
            <person name="Repin R."/>
            <person name="Schilthuizen M."/>
            <person name="Schranz E."/>
            <person name="Heidstra R."/>
            <person name="Miyata K."/>
            <person name="Fedorova E."/>
            <person name="Kohlen W."/>
            <person name="Bisseling T."/>
            <person name="Smit S."/>
            <person name="Geurts R."/>
        </authorList>
    </citation>
    <scope>NUCLEOTIDE SEQUENCE [LARGE SCALE GENOMIC DNA]</scope>
    <source>
        <strain evidence="2">cv. WU1-14</strain>
    </source>
</reference>
<protein>
    <submittedName>
        <fullName evidence="1">Uncharacterized protein</fullName>
    </submittedName>
</protein>
<dbReference type="OrthoDB" id="1079179at2759"/>
<proteinExistence type="predicted"/>